<keyword evidence="5" id="KW-1185">Reference proteome</keyword>
<keyword evidence="2" id="KW-0560">Oxidoreductase</keyword>
<gene>
    <name evidence="4" type="ORF">AFCDBAGC_0373</name>
</gene>
<dbReference type="InterPro" id="IPR013149">
    <property type="entry name" value="ADH-like_C"/>
</dbReference>
<accession>A0ABQ4QCJ2</accession>
<dbReference type="InterPro" id="IPR011032">
    <property type="entry name" value="GroES-like_sf"/>
</dbReference>
<keyword evidence="1" id="KW-0521">NADP</keyword>
<dbReference type="Gene3D" id="3.40.50.720">
    <property type="entry name" value="NAD(P)-binding Rossmann-like Domain"/>
    <property type="match status" value="1"/>
</dbReference>
<dbReference type="SUPFAM" id="SSF51735">
    <property type="entry name" value="NAD(P)-binding Rossmann-fold domains"/>
    <property type="match status" value="1"/>
</dbReference>
<dbReference type="PANTHER" id="PTHR48106:SF13">
    <property type="entry name" value="QUINONE OXIDOREDUCTASE-RELATED"/>
    <property type="match status" value="1"/>
</dbReference>
<protein>
    <submittedName>
        <fullName evidence="4">2-haloacrylate reductase</fullName>
    </submittedName>
</protein>
<dbReference type="InterPro" id="IPR020843">
    <property type="entry name" value="ER"/>
</dbReference>
<proteinExistence type="predicted"/>
<comment type="caution">
    <text evidence="4">The sequence shown here is derived from an EMBL/GenBank/DDBJ whole genome shotgun (WGS) entry which is preliminary data.</text>
</comment>
<evidence type="ECO:0000256" key="1">
    <source>
        <dbReference type="ARBA" id="ARBA00022857"/>
    </source>
</evidence>
<organism evidence="4 5">
    <name type="scientific">Methylobacterium cerastii</name>
    <dbReference type="NCBI Taxonomy" id="932741"/>
    <lineage>
        <taxon>Bacteria</taxon>
        <taxon>Pseudomonadati</taxon>
        <taxon>Pseudomonadota</taxon>
        <taxon>Alphaproteobacteria</taxon>
        <taxon>Hyphomicrobiales</taxon>
        <taxon>Methylobacteriaceae</taxon>
        <taxon>Methylobacterium</taxon>
    </lineage>
</organism>
<evidence type="ECO:0000313" key="5">
    <source>
        <dbReference type="Proteomes" id="UP001055117"/>
    </source>
</evidence>
<name>A0ABQ4QCJ2_9HYPH</name>
<dbReference type="EMBL" id="BPQG01000005">
    <property type="protein sequence ID" value="GJD42535.1"/>
    <property type="molecule type" value="Genomic_DNA"/>
</dbReference>
<reference evidence="4 5" key="1">
    <citation type="journal article" date="2021" name="Front. Microbiol.">
        <title>Comprehensive Comparative Genomics and Phenotyping of Methylobacterium Species.</title>
        <authorList>
            <person name="Alessa O."/>
            <person name="Ogura Y."/>
            <person name="Fujitani Y."/>
            <person name="Takami H."/>
            <person name="Hayashi T."/>
            <person name="Sahin N."/>
            <person name="Tani A."/>
        </authorList>
    </citation>
    <scope>NUCLEOTIDE SEQUENCE [LARGE SCALE GENOMIC DNA]</scope>
    <source>
        <strain evidence="4 5">DSM 23679</strain>
    </source>
</reference>
<dbReference type="Pfam" id="PF08240">
    <property type="entry name" value="ADH_N"/>
    <property type="match status" value="1"/>
</dbReference>
<dbReference type="Gene3D" id="3.90.180.10">
    <property type="entry name" value="Medium-chain alcohol dehydrogenases, catalytic domain"/>
    <property type="match status" value="1"/>
</dbReference>
<sequence>MASAIRLTRTGPPEVMALEHVDQAAPGPNEVWVDHEAIGVNYLDVMQRKGAVPLPVPGGLGLEAAGRVGAVGPGVGNVAVGDRVAYILGGPGSYATGRLYAAERLVPIPESLTFEDAAAILFKGITAQYLLKTTYPVGAGTVVLLYGVGGGVGQLMAPWAKHLGATVIGVVSKEASVARAKASGCDAVLVWGACDLPAEVTRITDGRKANVVYDAVGRDTFQASLDSLGARGVFVSFGASTGAPPPVEISTLGKSSLFLTRPSLATHATDVAEYQQRAADVFSAVANGIIKPAIWKTYPLSEVVAAHTALEQGASAGTILLKP</sequence>
<evidence type="ECO:0000313" key="4">
    <source>
        <dbReference type="EMBL" id="GJD42535.1"/>
    </source>
</evidence>
<evidence type="ECO:0000256" key="2">
    <source>
        <dbReference type="ARBA" id="ARBA00023002"/>
    </source>
</evidence>
<evidence type="ECO:0000259" key="3">
    <source>
        <dbReference type="SMART" id="SM00829"/>
    </source>
</evidence>
<feature type="domain" description="Enoyl reductase (ER)" evidence="3">
    <location>
        <begin position="11"/>
        <end position="321"/>
    </location>
</feature>
<dbReference type="InterPro" id="IPR013154">
    <property type="entry name" value="ADH-like_N"/>
</dbReference>
<dbReference type="Pfam" id="PF00107">
    <property type="entry name" value="ADH_zinc_N"/>
    <property type="match status" value="1"/>
</dbReference>
<dbReference type="SMART" id="SM00829">
    <property type="entry name" value="PKS_ER"/>
    <property type="match status" value="1"/>
</dbReference>
<dbReference type="Proteomes" id="UP001055117">
    <property type="component" value="Unassembled WGS sequence"/>
</dbReference>
<dbReference type="InterPro" id="IPR047618">
    <property type="entry name" value="QOR-like"/>
</dbReference>
<dbReference type="CDD" id="cd05286">
    <property type="entry name" value="QOR2"/>
    <property type="match status" value="1"/>
</dbReference>
<dbReference type="InterPro" id="IPR036291">
    <property type="entry name" value="NAD(P)-bd_dom_sf"/>
</dbReference>
<dbReference type="PANTHER" id="PTHR48106">
    <property type="entry name" value="QUINONE OXIDOREDUCTASE PIG3-RELATED"/>
    <property type="match status" value="1"/>
</dbReference>
<dbReference type="SUPFAM" id="SSF50129">
    <property type="entry name" value="GroES-like"/>
    <property type="match status" value="1"/>
</dbReference>